<name>A0A0S4L6Z7_9BACT</name>
<dbReference type="InterPro" id="IPR032710">
    <property type="entry name" value="NTF2-like_dom_sf"/>
</dbReference>
<keyword evidence="2" id="KW-0472">Membrane</keyword>
<organism evidence="3 4">
    <name type="scientific">Candidatus Nitrospira nitrosa</name>
    <dbReference type="NCBI Taxonomy" id="1742972"/>
    <lineage>
        <taxon>Bacteria</taxon>
        <taxon>Pseudomonadati</taxon>
        <taxon>Nitrospirota</taxon>
        <taxon>Nitrospiria</taxon>
        <taxon>Nitrospirales</taxon>
        <taxon>Nitrospiraceae</taxon>
        <taxon>Nitrospira</taxon>
    </lineage>
</organism>
<evidence type="ECO:0000313" key="3">
    <source>
        <dbReference type="EMBL" id="CUS32975.1"/>
    </source>
</evidence>
<keyword evidence="4" id="KW-1185">Reference proteome</keyword>
<dbReference type="STRING" id="1742972.COMA1_10915"/>
<dbReference type="RefSeq" id="WP_090744283.1">
    <property type="nucleotide sequence ID" value="NZ_CZQA01000001.1"/>
</dbReference>
<protein>
    <recommendedName>
        <fullName evidence="5">SnoaL-like domain-containing protein</fullName>
    </recommendedName>
</protein>
<feature type="compositionally biased region" description="Polar residues" evidence="1">
    <location>
        <begin position="1"/>
        <end position="19"/>
    </location>
</feature>
<dbReference type="Proteomes" id="UP000199032">
    <property type="component" value="Unassembled WGS sequence"/>
</dbReference>
<accession>A0A0S4L6Z7</accession>
<keyword evidence="2" id="KW-0812">Transmembrane</keyword>
<dbReference type="OrthoDB" id="9794266at2"/>
<dbReference type="AlphaFoldDB" id="A0A0S4L6Z7"/>
<keyword evidence="2" id="KW-1133">Transmembrane helix</keyword>
<dbReference type="Gene3D" id="3.10.450.50">
    <property type="match status" value="1"/>
</dbReference>
<proteinExistence type="predicted"/>
<evidence type="ECO:0000256" key="2">
    <source>
        <dbReference type="SAM" id="Phobius"/>
    </source>
</evidence>
<gene>
    <name evidence="3" type="ORF">COMA1_10915</name>
</gene>
<feature type="region of interest" description="Disordered" evidence="1">
    <location>
        <begin position="1"/>
        <end position="20"/>
    </location>
</feature>
<sequence length="211" mass="23001">MTITSRSSSQDSAKPSTGRSLKGPVLVATLTLGLLAVGGYVIFNGQGIPTTFLSPHTQRTASLTEHQSNSRATDMRLTREGIDRLLGALDDAVRKKDVDGVLRHISYDATITIHMKQGPQHQTALLTRDDYRKTLAMAFAFPSDNDFARTNTSVSLAADERSAKVSFKSTETLRPANHEFKAEGEETLVFTIRDGKPMITSVEQTFPGDST</sequence>
<feature type="transmembrane region" description="Helical" evidence="2">
    <location>
        <begin position="21"/>
        <end position="43"/>
    </location>
</feature>
<dbReference type="SUPFAM" id="SSF54427">
    <property type="entry name" value="NTF2-like"/>
    <property type="match status" value="1"/>
</dbReference>
<evidence type="ECO:0000313" key="4">
    <source>
        <dbReference type="Proteomes" id="UP000199032"/>
    </source>
</evidence>
<evidence type="ECO:0008006" key="5">
    <source>
        <dbReference type="Google" id="ProtNLM"/>
    </source>
</evidence>
<reference evidence="3 4" key="1">
    <citation type="submission" date="2015-10" db="EMBL/GenBank/DDBJ databases">
        <authorList>
            <person name="Gilbert D.G."/>
        </authorList>
    </citation>
    <scope>NUCLEOTIDE SEQUENCE [LARGE SCALE GENOMIC DNA]</scope>
    <source>
        <strain evidence="3">COMA1</strain>
    </source>
</reference>
<evidence type="ECO:0000256" key="1">
    <source>
        <dbReference type="SAM" id="MobiDB-lite"/>
    </source>
</evidence>
<dbReference type="EMBL" id="CZQA01000001">
    <property type="protein sequence ID" value="CUS32975.1"/>
    <property type="molecule type" value="Genomic_DNA"/>
</dbReference>